<dbReference type="AlphaFoldDB" id="A0A8A4TSP2"/>
<keyword evidence="3" id="KW-1185">Reference proteome</keyword>
<dbReference type="Proteomes" id="UP000663929">
    <property type="component" value="Chromosome"/>
</dbReference>
<evidence type="ECO:0000313" key="2">
    <source>
        <dbReference type="EMBL" id="QTD52078.1"/>
    </source>
</evidence>
<feature type="region of interest" description="Disordered" evidence="1">
    <location>
        <begin position="1"/>
        <end position="34"/>
    </location>
</feature>
<gene>
    <name evidence="2" type="ORF">J3U87_06355</name>
</gene>
<sequence>MAFAPAFAGDQASPSSPASKGEAAERPTPSAVPKWQAPLEKHLGADNYLAAAELLKPLAWELKDPAVVRRYTTLLVDRHTKQLAWRVFFVKNMLPGERLEDLRNMSKAIVARESEMPVEDRLGELLVKAAETFPDHPQIQFAKAYFYYYGKGFLVKPLFTVSADDISAAFQRAFETGYDTAESTLELGITRYGKNEKPESIEPLFARVLALDPDHPRGLDAMMNLQLASGRNAQALKTARHLFEIAANPEQRVNSLSGAARASFKMGRYEDTMTSVNHALKLVPGHNFVWIIGMDCLRSMERQAEYNAHIQSYLDLDPRSPSLFQTYLEYLLVQKITKMDQVFIDGYAQKRPDEPLARVTWGINVASYYLLLGKGSKALEYLRLAEKAGKTITNPPPMMSKVLEGMIKNAISLEEGSAPKSGGRK</sequence>
<proteinExistence type="predicted"/>
<accession>A0A8A4TSP2</accession>
<dbReference type="EMBL" id="CP071793">
    <property type="protein sequence ID" value="QTD52078.1"/>
    <property type="molecule type" value="Genomic_DNA"/>
</dbReference>
<dbReference type="InterPro" id="IPR011990">
    <property type="entry name" value="TPR-like_helical_dom_sf"/>
</dbReference>
<name>A0A8A4TSP2_SULCO</name>
<evidence type="ECO:0000313" key="3">
    <source>
        <dbReference type="Proteomes" id="UP000663929"/>
    </source>
</evidence>
<organism evidence="2 3">
    <name type="scientific">Sulfidibacter corallicola</name>
    <dbReference type="NCBI Taxonomy" id="2818388"/>
    <lineage>
        <taxon>Bacteria</taxon>
        <taxon>Pseudomonadati</taxon>
        <taxon>Acidobacteriota</taxon>
        <taxon>Holophagae</taxon>
        <taxon>Acanthopleuribacterales</taxon>
        <taxon>Acanthopleuribacteraceae</taxon>
        <taxon>Sulfidibacter</taxon>
    </lineage>
</organism>
<dbReference type="RefSeq" id="WP_237382188.1">
    <property type="nucleotide sequence ID" value="NZ_CP071793.1"/>
</dbReference>
<protein>
    <recommendedName>
        <fullName evidence="4">Tetratricopeptide repeat protein</fullName>
    </recommendedName>
</protein>
<reference evidence="2" key="1">
    <citation type="submission" date="2021-03" db="EMBL/GenBank/DDBJ databases">
        <title>Acanthopleuribacteraceae sp. M133.</title>
        <authorList>
            <person name="Wang G."/>
        </authorList>
    </citation>
    <scope>NUCLEOTIDE SEQUENCE</scope>
    <source>
        <strain evidence="2">M133</strain>
    </source>
</reference>
<dbReference type="SUPFAM" id="SSF48452">
    <property type="entry name" value="TPR-like"/>
    <property type="match status" value="1"/>
</dbReference>
<evidence type="ECO:0008006" key="4">
    <source>
        <dbReference type="Google" id="ProtNLM"/>
    </source>
</evidence>
<dbReference type="KEGG" id="scor:J3U87_06355"/>
<evidence type="ECO:0000256" key="1">
    <source>
        <dbReference type="SAM" id="MobiDB-lite"/>
    </source>
</evidence>
<dbReference type="Gene3D" id="1.25.40.10">
    <property type="entry name" value="Tetratricopeptide repeat domain"/>
    <property type="match status" value="1"/>
</dbReference>